<accession>A0ACC1SEB2</accession>
<gene>
    <name evidence="1" type="ORF">NM688_g6616</name>
</gene>
<reference evidence="1" key="1">
    <citation type="submission" date="2022-07" db="EMBL/GenBank/DDBJ databases">
        <title>Genome Sequence of Phlebia brevispora.</title>
        <authorList>
            <person name="Buettner E."/>
        </authorList>
    </citation>
    <scope>NUCLEOTIDE SEQUENCE</scope>
    <source>
        <strain evidence="1">MPL23</strain>
    </source>
</reference>
<protein>
    <submittedName>
        <fullName evidence="1">Uncharacterized protein</fullName>
    </submittedName>
</protein>
<name>A0ACC1SEB2_9APHY</name>
<proteinExistence type="predicted"/>
<dbReference type="EMBL" id="JANHOG010001393">
    <property type="protein sequence ID" value="KAJ3537832.1"/>
    <property type="molecule type" value="Genomic_DNA"/>
</dbReference>
<sequence>MQVRNMKSGQILPILFLLKSAKAASPCGAQGNGNSRRDDDSDDGDDNSTSHHSHFPSSTSSCIASGTSTSLPQLGSHGVSRGAAAGIAVGIAAAVLLLSGLGLCCWVRRRRMIKMRHNVGTIEGTRTDRPESNSEVRLLNDVHPSPQSSGSSPLYVPITYPNAFSENDVAHAPRALTTGATTMRDLVRSASISSLPNPHDPDYNASTGLPLLRANHAERDLPPLPKFPNSSAARSAEDETPLLVELSRGPTSVSRRTASTTGTRMSLHDEVALYQKRLEAHHEKEIGASAAEEGFRIPVDPPPEYREAEDEQDSSTSPSTSRV</sequence>
<evidence type="ECO:0000313" key="1">
    <source>
        <dbReference type="EMBL" id="KAJ3537832.1"/>
    </source>
</evidence>
<keyword evidence="2" id="KW-1185">Reference proteome</keyword>
<comment type="caution">
    <text evidence="1">The sequence shown here is derived from an EMBL/GenBank/DDBJ whole genome shotgun (WGS) entry which is preliminary data.</text>
</comment>
<evidence type="ECO:0000313" key="2">
    <source>
        <dbReference type="Proteomes" id="UP001148662"/>
    </source>
</evidence>
<organism evidence="1 2">
    <name type="scientific">Phlebia brevispora</name>
    <dbReference type="NCBI Taxonomy" id="194682"/>
    <lineage>
        <taxon>Eukaryota</taxon>
        <taxon>Fungi</taxon>
        <taxon>Dikarya</taxon>
        <taxon>Basidiomycota</taxon>
        <taxon>Agaricomycotina</taxon>
        <taxon>Agaricomycetes</taxon>
        <taxon>Polyporales</taxon>
        <taxon>Meruliaceae</taxon>
        <taxon>Phlebia</taxon>
    </lineage>
</organism>
<dbReference type="Proteomes" id="UP001148662">
    <property type="component" value="Unassembled WGS sequence"/>
</dbReference>